<proteinExistence type="predicted"/>
<dbReference type="EMBL" id="VTOW01000001">
    <property type="protein sequence ID" value="NKE69593.1"/>
    <property type="molecule type" value="Genomic_DNA"/>
</dbReference>
<organism evidence="1 2">
    <name type="scientific">Candidatus Manganitrophus noduliformans</name>
    <dbReference type="NCBI Taxonomy" id="2606439"/>
    <lineage>
        <taxon>Bacteria</taxon>
        <taxon>Pseudomonadati</taxon>
        <taxon>Nitrospirota</taxon>
        <taxon>Nitrospiria</taxon>
        <taxon>Candidatus Troglogloeales</taxon>
        <taxon>Candidatus Manganitrophaceae</taxon>
        <taxon>Candidatus Manganitrophus</taxon>
    </lineage>
</organism>
<dbReference type="Proteomes" id="UP000534783">
    <property type="component" value="Unassembled WGS sequence"/>
</dbReference>
<evidence type="ECO:0000313" key="1">
    <source>
        <dbReference type="EMBL" id="NKE69593.1"/>
    </source>
</evidence>
<reference evidence="1 2" key="1">
    <citation type="journal article" date="2020" name="Nature">
        <title>Bacterial chemolithoautotrophy via manganese oxidation.</title>
        <authorList>
            <person name="Yu H."/>
            <person name="Leadbetter J.R."/>
        </authorList>
    </citation>
    <scope>NUCLEOTIDE SEQUENCE [LARGE SCALE GENOMIC DNA]</scope>
    <source>
        <strain evidence="1 2">Mn-1</strain>
    </source>
</reference>
<keyword evidence="2" id="KW-1185">Reference proteome</keyword>
<accession>A0A7X6I9L3</accession>
<name>A0A7X6I9L3_9BACT</name>
<comment type="caution">
    <text evidence="1">The sequence shown here is derived from an EMBL/GenBank/DDBJ whole genome shotgun (WGS) entry which is preliminary data.</text>
</comment>
<dbReference type="RefSeq" id="WP_168057888.1">
    <property type="nucleotide sequence ID" value="NZ_VTOW01000001.1"/>
</dbReference>
<sequence length="191" mass="19240">MPLNKTLLSNRLKDIFEGNDPAQPGEIVFPPDETEAGKKWAEAYKKYAEGAQAGATTPLPPSLTAAQTALAGALAAGFTAAKGVPPPAAVSGLASAMDLAFVAFWMAPPIAFAAPPPPAPPTMAGVVTVAPPGVLSAALIALFTSGVADKKTAAQQADAIATLLDTWTKTVMVVNTPITPPGPPLPPAPLT</sequence>
<gene>
    <name evidence="1" type="ORF">MNODULE_02355</name>
</gene>
<dbReference type="AlphaFoldDB" id="A0A7X6I9L3"/>
<protein>
    <submittedName>
        <fullName evidence="1">Uncharacterized protein</fullName>
    </submittedName>
</protein>
<evidence type="ECO:0000313" key="2">
    <source>
        <dbReference type="Proteomes" id="UP000534783"/>
    </source>
</evidence>